<dbReference type="Pfam" id="PF03309">
    <property type="entry name" value="Pan_kinase"/>
    <property type="match status" value="1"/>
</dbReference>
<evidence type="ECO:0000256" key="11">
    <source>
        <dbReference type="ARBA" id="ARBA00022840"/>
    </source>
</evidence>
<dbReference type="Proteomes" id="UP000028523">
    <property type="component" value="Unassembled WGS sequence"/>
</dbReference>
<comment type="caution">
    <text evidence="17">The sequence shown here is derived from an EMBL/GenBank/DDBJ whole genome shotgun (WGS) entry which is preliminary data.</text>
</comment>
<comment type="cofactor">
    <cofactor evidence="2">
        <name>K(+)</name>
        <dbReference type="ChEBI" id="CHEBI:29103"/>
    </cofactor>
</comment>
<dbReference type="RefSeq" id="WP_004025380.1">
    <property type="nucleotide sequence ID" value="NZ_AWQU01000064.1"/>
</dbReference>
<reference evidence="17 18" key="1">
    <citation type="journal article" date="2014" name="PLoS ONE">
        <title>Reduction of Hydrogen Peroxide Accumulation and Toxicity by a Catalase from Mycoplasma iowae.</title>
        <authorList>
            <person name="Pritchard R.E."/>
            <person name="Prassinos A.J."/>
            <person name="Osborne J.D."/>
            <person name="Raviv Z."/>
            <person name="Balish M.F."/>
        </authorList>
    </citation>
    <scope>NUCLEOTIDE SEQUENCE [LARGE SCALE GENOMIC DNA]</scope>
    <source>
        <strain evidence="17 18">DK-CPA</strain>
    </source>
</reference>
<feature type="binding site" evidence="16">
    <location>
        <begin position="9"/>
        <end position="16"/>
    </location>
    <ligand>
        <name>ATP</name>
        <dbReference type="ChEBI" id="CHEBI:30616"/>
    </ligand>
</feature>
<dbReference type="PANTHER" id="PTHR34265:SF1">
    <property type="entry name" value="TYPE III PANTOTHENATE KINASE"/>
    <property type="match status" value="1"/>
</dbReference>
<evidence type="ECO:0000256" key="4">
    <source>
        <dbReference type="ARBA" id="ARBA00005225"/>
    </source>
</evidence>
<keyword evidence="13 16" id="KW-0173">Coenzyme A biosynthesis</keyword>
<comment type="catalytic activity">
    <reaction evidence="1 16">
        <text>(R)-pantothenate + ATP = (R)-4'-phosphopantothenate + ADP + H(+)</text>
        <dbReference type="Rhea" id="RHEA:16373"/>
        <dbReference type="ChEBI" id="CHEBI:10986"/>
        <dbReference type="ChEBI" id="CHEBI:15378"/>
        <dbReference type="ChEBI" id="CHEBI:29032"/>
        <dbReference type="ChEBI" id="CHEBI:30616"/>
        <dbReference type="ChEBI" id="CHEBI:456216"/>
        <dbReference type="EC" id="2.7.1.33"/>
    </reaction>
</comment>
<dbReference type="HAMAP" id="MF_01274">
    <property type="entry name" value="Pantothen_kinase_3"/>
    <property type="match status" value="1"/>
</dbReference>
<evidence type="ECO:0000256" key="3">
    <source>
        <dbReference type="ARBA" id="ARBA00004496"/>
    </source>
</evidence>
<evidence type="ECO:0000256" key="10">
    <source>
        <dbReference type="ARBA" id="ARBA00022777"/>
    </source>
</evidence>
<evidence type="ECO:0000256" key="13">
    <source>
        <dbReference type="ARBA" id="ARBA00022993"/>
    </source>
</evidence>
<sequence>MVSNIIVVDIGNSYIKIAIVNSNLNVLNKLMFKTTEKISKRFISKKLLSLSENINIDGAIIGSVVSHITNKFFCLIKKIFNVTPFLIDQENVKVSFKFNLPNKKTIGQDLLALSEYCSLKNKNAVGFSFGTAIFAVLLIENEFLGASIAPGIGTSFDEFINRVHMIDVINLNKKELTFFGDNTIKALESGVNNIRSGFVNSFYKQAKLKVENQTMACIISGGECHDIISDFDYIIDENAIIIGFANIFFLNTNKKATN</sequence>
<dbReference type="PANTHER" id="PTHR34265">
    <property type="entry name" value="TYPE III PANTOTHENATE KINASE"/>
    <property type="match status" value="1"/>
</dbReference>
<dbReference type="InterPro" id="IPR004619">
    <property type="entry name" value="Type_III_PanK"/>
</dbReference>
<keyword evidence="11 16" id="KW-0067">ATP-binding</keyword>
<keyword evidence="9 16" id="KW-0547">Nucleotide-binding</keyword>
<name>A0A084U491_MALIO</name>
<feature type="binding site" evidence="16">
    <location>
        <begin position="107"/>
        <end position="110"/>
    </location>
    <ligand>
        <name>substrate</name>
    </ligand>
</feature>
<dbReference type="AlphaFoldDB" id="A0A084U491"/>
<feature type="binding site" evidence="16">
    <location>
        <position position="183"/>
    </location>
    <ligand>
        <name>substrate</name>
    </ligand>
</feature>
<evidence type="ECO:0000256" key="14">
    <source>
        <dbReference type="ARBA" id="ARBA00038036"/>
    </source>
</evidence>
<dbReference type="EC" id="2.7.1.33" evidence="6 16"/>
<dbReference type="SUPFAM" id="SSF53067">
    <property type="entry name" value="Actin-like ATPase domain"/>
    <property type="match status" value="2"/>
</dbReference>
<comment type="function">
    <text evidence="16">Catalyzes the phosphorylation of pantothenate (Pan), the first step in CoA biosynthesis.</text>
</comment>
<evidence type="ECO:0000256" key="5">
    <source>
        <dbReference type="ARBA" id="ARBA00011738"/>
    </source>
</evidence>
<dbReference type="GO" id="GO:0005737">
    <property type="term" value="C:cytoplasm"/>
    <property type="evidence" value="ECO:0007669"/>
    <property type="project" value="UniProtKB-SubCell"/>
</dbReference>
<keyword evidence="18" id="KW-1185">Reference proteome</keyword>
<comment type="subunit">
    <text evidence="5 16">Homodimer.</text>
</comment>
<evidence type="ECO:0000256" key="2">
    <source>
        <dbReference type="ARBA" id="ARBA00001958"/>
    </source>
</evidence>
<feature type="active site" description="Proton acceptor" evidence="16">
    <location>
        <position position="109"/>
    </location>
</feature>
<comment type="pathway">
    <text evidence="4 16">Cofactor biosynthesis; coenzyme A biosynthesis; CoA from (R)-pantothenate: step 1/5.</text>
</comment>
<dbReference type="GO" id="GO:0015937">
    <property type="term" value="P:coenzyme A biosynthetic process"/>
    <property type="evidence" value="ECO:0007669"/>
    <property type="project" value="UniProtKB-UniRule"/>
</dbReference>
<evidence type="ECO:0000256" key="7">
    <source>
        <dbReference type="ARBA" id="ARBA00022490"/>
    </source>
</evidence>
<evidence type="ECO:0000313" key="18">
    <source>
        <dbReference type="Proteomes" id="UP000028523"/>
    </source>
</evidence>
<comment type="caution">
    <text evidence="16">Lacks conserved residue(s) required for the propagation of feature annotation.</text>
</comment>
<keyword evidence="8 16" id="KW-0808">Transferase</keyword>
<comment type="subcellular location">
    <subcellularLocation>
        <location evidence="3 16">Cytoplasm</location>
    </subcellularLocation>
</comment>
<dbReference type="GO" id="GO:0004594">
    <property type="term" value="F:pantothenate kinase activity"/>
    <property type="evidence" value="ECO:0007669"/>
    <property type="project" value="UniProtKB-UniRule"/>
</dbReference>
<feature type="binding site" evidence="16">
    <location>
        <position position="131"/>
    </location>
    <ligand>
        <name>ATP</name>
        <dbReference type="ChEBI" id="CHEBI:30616"/>
    </ligand>
</feature>
<dbReference type="NCBIfam" id="TIGR00671">
    <property type="entry name" value="baf"/>
    <property type="match status" value="1"/>
</dbReference>
<evidence type="ECO:0000256" key="1">
    <source>
        <dbReference type="ARBA" id="ARBA00001206"/>
    </source>
</evidence>
<dbReference type="UniPathway" id="UPA00241">
    <property type="reaction ID" value="UER00352"/>
</dbReference>
<dbReference type="InterPro" id="IPR043129">
    <property type="entry name" value="ATPase_NBD"/>
</dbReference>
<accession>A0A084U491</accession>
<dbReference type="GeneID" id="96867091"/>
<evidence type="ECO:0000256" key="9">
    <source>
        <dbReference type="ARBA" id="ARBA00022741"/>
    </source>
</evidence>
<evidence type="ECO:0000256" key="15">
    <source>
        <dbReference type="ARBA" id="ARBA00040883"/>
    </source>
</evidence>
<keyword evidence="10 16" id="KW-0418">Kinase</keyword>
<evidence type="ECO:0000256" key="16">
    <source>
        <dbReference type="HAMAP-Rule" id="MF_01274"/>
    </source>
</evidence>
<dbReference type="CDD" id="cd24015">
    <property type="entry name" value="ASKHA_NBD_PanK-III"/>
    <property type="match status" value="1"/>
</dbReference>
<comment type="similarity">
    <text evidence="14 16">Belongs to the type III pantothenate kinase family.</text>
</comment>
<protein>
    <recommendedName>
        <fullName evidence="15 16">Type III pantothenate kinase</fullName>
        <ecNumber evidence="6 16">2.7.1.33</ecNumber>
    </recommendedName>
    <alternativeName>
        <fullName evidence="16">PanK-III</fullName>
    </alternativeName>
    <alternativeName>
        <fullName evidence="16">Pantothenic acid kinase</fullName>
    </alternativeName>
</protein>
<evidence type="ECO:0000256" key="6">
    <source>
        <dbReference type="ARBA" id="ARBA00012102"/>
    </source>
</evidence>
<organism evidence="17 18">
    <name type="scientific">Malacoplasma iowae DK-CPA</name>
    <dbReference type="NCBI Taxonomy" id="1394179"/>
    <lineage>
        <taxon>Bacteria</taxon>
        <taxon>Bacillati</taxon>
        <taxon>Mycoplasmatota</taxon>
        <taxon>Mycoplasmoidales</taxon>
        <taxon>Mycoplasmoidaceae</taxon>
        <taxon>Malacoplasma</taxon>
    </lineage>
</organism>
<evidence type="ECO:0000256" key="12">
    <source>
        <dbReference type="ARBA" id="ARBA00022958"/>
    </source>
</evidence>
<evidence type="ECO:0000313" key="17">
    <source>
        <dbReference type="EMBL" id="KFB07777.1"/>
    </source>
</evidence>
<dbReference type="EMBL" id="AWQU01000064">
    <property type="protein sequence ID" value="KFB07777.1"/>
    <property type="molecule type" value="Genomic_DNA"/>
</dbReference>
<dbReference type="GO" id="GO:0005524">
    <property type="term" value="F:ATP binding"/>
    <property type="evidence" value="ECO:0007669"/>
    <property type="project" value="UniProtKB-UniRule"/>
</dbReference>
<dbReference type="Gene3D" id="3.30.420.40">
    <property type="match status" value="2"/>
</dbReference>
<evidence type="ECO:0000256" key="8">
    <source>
        <dbReference type="ARBA" id="ARBA00022679"/>
    </source>
</evidence>
<gene>
    <name evidence="16" type="primary">coaX</name>
    <name evidence="17" type="ORF">P271_637</name>
</gene>
<proteinExistence type="inferred from homology"/>
<keyword evidence="12 16" id="KW-0630">Potassium</keyword>
<keyword evidence="7 16" id="KW-0963">Cytoplasm</keyword>
<comment type="cofactor">
    <cofactor evidence="16">
        <name>NH4(+)</name>
        <dbReference type="ChEBI" id="CHEBI:28938"/>
    </cofactor>
    <cofactor evidence="16">
        <name>K(+)</name>
        <dbReference type="ChEBI" id="CHEBI:29103"/>
    </cofactor>
    <text evidence="16">A monovalent cation. Ammonium or potassium.</text>
</comment>